<evidence type="ECO:0000256" key="4">
    <source>
        <dbReference type="ARBA" id="ARBA00023163"/>
    </source>
</evidence>
<keyword evidence="2" id="KW-0805">Transcription regulation</keyword>
<dbReference type="InterPro" id="IPR037171">
    <property type="entry name" value="NagB/RpiA_transferase-like"/>
</dbReference>
<keyword evidence="4" id="KW-0804">Transcription</keyword>
<dbReference type="Gene3D" id="3.40.50.1360">
    <property type="match status" value="1"/>
</dbReference>
<keyword evidence="7" id="KW-1185">Reference proteome</keyword>
<evidence type="ECO:0000313" key="7">
    <source>
        <dbReference type="Proteomes" id="UP000577362"/>
    </source>
</evidence>
<dbReference type="RefSeq" id="WP_055460328.1">
    <property type="nucleotide sequence ID" value="NZ_JACIEN010000007.1"/>
</dbReference>
<evidence type="ECO:0000259" key="5">
    <source>
        <dbReference type="Pfam" id="PF04198"/>
    </source>
</evidence>
<organism evidence="6 7">
    <name type="scientific">Chelatococcus caeni</name>
    <dbReference type="NCBI Taxonomy" id="1348468"/>
    <lineage>
        <taxon>Bacteria</taxon>
        <taxon>Pseudomonadati</taxon>
        <taxon>Pseudomonadota</taxon>
        <taxon>Alphaproteobacteria</taxon>
        <taxon>Hyphomicrobiales</taxon>
        <taxon>Chelatococcaceae</taxon>
        <taxon>Chelatococcus</taxon>
    </lineage>
</organism>
<comment type="caution">
    <text evidence="6">The sequence shown here is derived from an EMBL/GenBank/DDBJ whole genome shotgun (WGS) entry which is preliminary data.</text>
</comment>
<dbReference type="EMBL" id="JACIEN010000007">
    <property type="protein sequence ID" value="MBB4019375.1"/>
    <property type="molecule type" value="Genomic_DNA"/>
</dbReference>
<dbReference type="InterPro" id="IPR051054">
    <property type="entry name" value="SorC_transcr_regulators"/>
</dbReference>
<evidence type="ECO:0000256" key="1">
    <source>
        <dbReference type="ARBA" id="ARBA00010466"/>
    </source>
</evidence>
<dbReference type="InterPro" id="IPR036388">
    <property type="entry name" value="WH-like_DNA-bd_sf"/>
</dbReference>
<dbReference type="SUPFAM" id="SSF100950">
    <property type="entry name" value="NagB/RpiA/CoA transferase-like"/>
    <property type="match status" value="1"/>
</dbReference>
<dbReference type="PANTHER" id="PTHR34294:SF1">
    <property type="entry name" value="TRANSCRIPTIONAL REGULATOR LSRR"/>
    <property type="match status" value="1"/>
</dbReference>
<comment type="similarity">
    <text evidence="1">Belongs to the SorC transcriptional regulatory family.</text>
</comment>
<dbReference type="Proteomes" id="UP000577362">
    <property type="component" value="Unassembled WGS sequence"/>
</dbReference>
<feature type="domain" description="Sugar-binding" evidence="5">
    <location>
        <begin position="69"/>
        <end position="319"/>
    </location>
</feature>
<evidence type="ECO:0000256" key="3">
    <source>
        <dbReference type="ARBA" id="ARBA00023125"/>
    </source>
</evidence>
<accession>A0A840C1F5</accession>
<dbReference type="InterPro" id="IPR007324">
    <property type="entry name" value="Sugar-bd_dom_put"/>
</dbReference>
<evidence type="ECO:0000256" key="2">
    <source>
        <dbReference type="ARBA" id="ARBA00023015"/>
    </source>
</evidence>
<evidence type="ECO:0000313" key="6">
    <source>
        <dbReference type="EMBL" id="MBB4019375.1"/>
    </source>
</evidence>
<dbReference type="AlphaFoldDB" id="A0A840C1F5"/>
<dbReference type="PANTHER" id="PTHR34294">
    <property type="entry name" value="TRANSCRIPTIONAL REGULATOR-RELATED"/>
    <property type="match status" value="1"/>
</dbReference>
<dbReference type="Pfam" id="PF04198">
    <property type="entry name" value="Sugar-bind"/>
    <property type="match status" value="1"/>
</dbReference>
<dbReference type="GO" id="GO:0003677">
    <property type="term" value="F:DNA binding"/>
    <property type="evidence" value="ECO:0007669"/>
    <property type="project" value="UniProtKB-KW"/>
</dbReference>
<protein>
    <submittedName>
        <fullName evidence="6">DNA-binding transcriptional regulator LsrR (DeoR family)</fullName>
    </submittedName>
</protein>
<name>A0A840C1F5_9HYPH</name>
<dbReference type="GO" id="GO:0030246">
    <property type="term" value="F:carbohydrate binding"/>
    <property type="evidence" value="ECO:0007669"/>
    <property type="project" value="InterPro"/>
</dbReference>
<gene>
    <name evidence="6" type="ORF">GGR16_004426</name>
</gene>
<reference evidence="6 7" key="1">
    <citation type="submission" date="2020-08" db="EMBL/GenBank/DDBJ databases">
        <title>Genomic Encyclopedia of Type Strains, Phase IV (KMG-IV): sequencing the most valuable type-strain genomes for metagenomic binning, comparative biology and taxonomic classification.</title>
        <authorList>
            <person name="Goeker M."/>
        </authorList>
    </citation>
    <scope>NUCLEOTIDE SEQUENCE [LARGE SCALE GENOMIC DNA]</scope>
    <source>
        <strain evidence="6 7">DSM 103737</strain>
    </source>
</reference>
<proteinExistence type="inferred from homology"/>
<keyword evidence="3 6" id="KW-0238">DNA-binding</keyword>
<dbReference type="Gene3D" id="1.10.10.10">
    <property type="entry name" value="Winged helix-like DNA-binding domain superfamily/Winged helix DNA-binding domain"/>
    <property type="match status" value="1"/>
</dbReference>
<sequence length="320" mass="34533">MRAEKLARQEVQPSSDMKVRAAWLYYVEGLTQEQIAQTMNIGRIKVVRLLAAAREEGLVRIRIEAKGAEQIALERRLVRELGLGEAIVVPAAADEADTATLVGHAAGSYLNDQVRDGMSIGIGWGATLHMSLKALGNGRYDNLSVISLMGGLTHSRTINPSAVARRVADAFGAECYQLTAPIFVANEAVRALLWEEPGLKELLDRARRVDIALVSVGNVSEEATLFRQGLLPRSQLESLRKAGAVGDVLCHFLDAEGNVVDHPFNRRIMAIDLDDIRRIPKVVVAAGGYSKVRAIRAALKATSASVLVTDEPAALGLLEG</sequence>